<keyword evidence="4 6" id="KW-0238">DNA-binding</keyword>
<dbReference type="GO" id="GO:0003677">
    <property type="term" value="F:DNA binding"/>
    <property type="evidence" value="ECO:0007669"/>
    <property type="project" value="UniProtKB-UniRule"/>
</dbReference>
<keyword evidence="3 6" id="KW-0815">Transposition</keyword>
<evidence type="ECO:0000256" key="6">
    <source>
        <dbReference type="RuleBase" id="RU365089"/>
    </source>
</evidence>
<keyword evidence="9" id="KW-1185">Reference proteome</keyword>
<feature type="compositionally biased region" description="Basic and acidic residues" evidence="7">
    <location>
        <begin position="82"/>
        <end position="93"/>
    </location>
</feature>
<feature type="region of interest" description="Disordered" evidence="7">
    <location>
        <begin position="48"/>
        <end position="93"/>
    </location>
</feature>
<sequence>MKEQESALKKKVLDQFLSGENLFGKNGALSPILKEFLEESLQAEMDEHLRDEDKGWSSGNKRNGKGTKTVKSNVGEVTIDTPEDRHSSFEPKI</sequence>
<dbReference type="GO" id="GO:0004803">
    <property type="term" value="F:transposase activity"/>
    <property type="evidence" value="ECO:0007669"/>
    <property type="project" value="UniProtKB-UniRule"/>
</dbReference>
<evidence type="ECO:0000256" key="5">
    <source>
        <dbReference type="ARBA" id="ARBA00023172"/>
    </source>
</evidence>
<evidence type="ECO:0000313" key="9">
    <source>
        <dbReference type="Proteomes" id="UP000248882"/>
    </source>
</evidence>
<dbReference type="PANTHER" id="PTHR33217:SF8">
    <property type="entry name" value="MUTATOR FAMILY TRANSPOSASE"/>
    <property type="match status" value="1"/>
</dbReference>
<evidence type="ECO:0000256" key="7">
    <source>
        <dbReference type="SAM" id="MobiDB-lite"/>
    </source>
</evidence>
<dbReference type="GO" id="GO:0006313">
    <property type="term" value="P:DNA transposition"/>
    <property type="evidence" value="ECO:0007669"/>
    <property type="project" value="UniProtKB-UniRule"/>
</dbReference>
<keyword evidence="6" id="KW-0814">Transposable element</keyword>
<dbReference type="EMBL" id="QKZT01000033">
    <property type="protein sequence ID" value="PZX46384.1"/>
    <property type="molecule type" value="Genomic_DNA"/>
</dbReference>
<keyword evidence="5 6" id="KW-0233">DNA recombination</keyword>
<gene>
    <name evidence="8" type="ORF">LV85_04340</name>
</gene>
<comment type="caution">
    <text evidence="8">The sequence shown here is derived from an EMBL/GenBank/DDBJ whole genome shotgun (WGS) entry which is preliminary data.</text>
</comment>
<dbReference type="AlphaFoldDB" id="A0A2W7QCN9"/>
<evidence type="ECO:0000256" key="1">
    <source>
        <dbReference type="ARBA" id="ARBA00002190"/>
    </source>
</evidence>
<comment type="similarity">
    <text evidence="2 6">Belongs to the transposase mutator family.</text>
</comment>
<evidence type="ECO:0000256" key="3">
    <source>
        <dbReference type="ARBA" id="ARBA00022578"/>
    </source>
</evidence>
<evidence type="ECO:0000313" key="8">
    <source>
        <dbReference type="EMBL" id="PZX46384.1"/>
    </source>
</evidence>
<reference evidence="8 9" key="1">
    <citation type="submission" date="2018-06" db="EMBL/GenBank/DDBJ databases">
        <title>Genomic Encyclopedia of Archaeal and Bacterial Type Strains, Phase II (KMG-II): from individual species to whole genera.</title>
        <authorList>
            <person name="Goeker M."/>
        </authorList>
    </citation>
    <scope>NUCLEOTIDE SEQUENCE [LARGE SCALE GENOMIC DNA]</scope>
    <source>
        <strain evidence="8 9">DSM 19830</strain>
    </source>
</reference>
<organism evidence="8 9">
    <name type="scientific">Algoriphagus chordae</name>
    <dbReference type="NCBI Taxonomy" id="237019"/>
    <lineage>
        <taxon>Bacteria</taxon>
        <taxon>Pseudomonadati</taxon>
        <taxon>Bacteroidota</taxon>
        <taxon>Cytophagia</taxon>
        <taxon>Cytophagales</taxon>
        <taxon>Cyclobacteriaceae</taxon>
        <taxon>Algoriphagus</taxon>
    </lineage>
</organism>
<dbReference type="Proteomes" id="UP000248882">
    <property type="component" value="Unassembled WGS sequence"/>
</dbReference>
<proteinExistence type="inferred from homology"/>
<dbReference type="RefSeq" id="WP_211318455.1">
    <property type="nucleotide sequence ID" value="NZ_QKZT01000033.1"/>
</dbReference>
<accession>A0A2W7QCN9</accession>
<feature type="non-terminal residue" evidence="8">
    <location>
        <position position="93"/>
    </location>
</feature>
<name>A0A2W7QCN9_9BACT</name>
<evidence type="ECO:0000256" key="4">
    <source>
        <dbReference type="ARBA" id="ARBA00023125"/>
    </source>
</evidence>
<dbReference type="InterPro" id="IPR001207">
    <property type="entry name" value="Transposase_mutator"/>
</dbReference>
<dbReference type="PANTHER" id="PTHR33217">
    <property type="entry name" value="TRANSPOSASE FOR INSERTION SEQUENCE ELEMENT IS1081"/>
    <property type="match status" value="1"/>
</dbReference>
<comment type="function">
    <text evidence="1 6">Required for the transposition of the insertion element.</text>
</comment>
<dbReference type="Pfam" id="PF00872">
    <property type="entry name" value="Transposase_mut"/>
    <property type="match status" value="1"/>
</dbReference>
<evidence type="ECO:0000256" key="2">
    <source>
        <dbReference type="ARBA" id="ARBA00010961"/>
    </source>
</evidence>
<protein>
    <recommendedName>
        <fullName evidence="6">Mutator family transposase</fullName>
    </recommendedName>
</protein>